<accession>A0A1D8D995</accession>
<dbReference type="SUPFAM" id="SSF55008">
    <property type="entry name" value="HMA, heavy metal-associated domain"/>
    <property type="match status" value="1"/>
</dbReference>
<dbReference type="Proteomes" id="UP000095185">
    <property type="component" value="Chromosome"/>
</dbReference>
<reference evidence="2" key="1">
    <citation type="submission" date="2016-09" db="EMBL/GenBank/DDBJ databases">
        <title>Genome sequence of Chlorobaculum limnaeum.</title>
        <authorList>
            <person name="Liu Z."/>
            <person name="Tank M."/>
            <person name="Bryant D.A."/>
        </authorList>
    </citation>
    <scope>NUCLEOTIDE SEQUENCE [LARGE SCALE GENOMIC DNA]</scope>
    <source>
        <strain evidence="2">DSM 1677</strain>
    </source>
</reference>
<dbReference type="OrthoDB" id="9813965at2"/>
<dbReference type="Gene3D" id="3.30.70.100">
    <property type="match status" value="1"/>
</dbReference>
<keyword evidence="3" id="KW-1185">Reference proteome</keyword>
<dbReference type="PROSITE" id="PS50846">
    <property type="entry name" value="HMA_2"/>
    <property type="match status" value="1"/>
</dbReference>
<protein>
    <submittedName>
        <fullName evidence="2">Heavy metal transporter</fullName>
    </submittedName>
</protein>
<dbReference type="RefSeq" id="WP_069810611.1">
    <property type="nucleotide sequence ID" value="NZ_CP017305.1"/>
</dbReference>
<sequence>MKTEIHVSGMRCSGCEMLVSEALEEMEGVEKASASHQTGVVMVEYDESKADLDSIKKVIEGQGFRVTA</sequence>
<evidence type="ECO:0000259" key="1">
    <source>
        <dbReference type="PROSITE" id="PS50846"/>
    </source>
</evidence>
<evidence type="ECO:0000313" key="3">
    <source>
        <dbReference type="Proteomes" id="UP000095185"/>
    </source>
</evidence>
<feature type="domain" description="HMA" evidence="1">
    <location>
        <begin position="1"/>
        <end position="67"/>
    </location>
</feature>
<dbReference type="GO" id="GO:0046872">
    <property type="term" value="F:metal ion binding"/>
    <property type="evidence" value="ECO:0007669"/>
    <property type="project" value="InterPro"/>
</dbReference>
<dbReference type="InterPro" id="IPR006121">
    <property type="entry name" value="HMA_dom"/>
</dbReference>
<dbReference type="AlphaFoldDB" id="A0A1D8D995"/>
<dbReference type="KEGG" id="clz:BIU88_09930"/>
<evidence type="ECO:0000313" key="2">
    <source>
        <dbReference type="EMBL" id="AOS84419.1"/>
    </source>
</evidence>
<dbReference type="CDD" id="cd00371">
    <property type="entry name" value="HMA"/>
    <property type="match status" value="1"/>
</dbReference>
<name>A0A1D8D995_CHLLM</name>
<gene>
    <name evidence="2" type="ORF">BIU88_09930</name>
</gene>
<dbReference type="EMBL" id="CP017305">
    <property type="protein sequence ID" value="AOS84419.1"/>
    <property type="molecule type" value="Genomic_DNA"/>
</dbReference>
<proteinExistence type="predicted"/>
<dbReference type="STRING" id="274537.BIU88_09930"/>
<organism evidence="2 3">
    <name type="scientific">Chlorobaculum limnaeum</name>
    <dbReference type="NCBI Taxonomy" id="274537"/>
    <lineage>
        <taxon>Bacteria</taxon>
        <taxon>Pseudomonadati</taxon>
        <taxon>Chlorobiota</taxon>
        <taxon>Chlorobiia</taxon>
        <taxon>Chlorobiales</taxon>
        <taxon>Chlorobiaceae</taxon>
        <taxon>Chlorobaculum</taxon>
    </lineage>
</organism>
<dbReference type="InterPro" id="IPR036163">
    <property type="entry name" value="HMA_dom_sf"/>
</dbReference>
<dbReference type="Pfam" id="PF00403">
    <property type="entry name" value="HMA"/>
    <property type="match status" value="1"/>
</dbReference>